<proteinExistence type="predicted"/>
<evidence type="ECO:0000313" key="3">
    <source>
        <dbReference type="Proteomes" id="UP001501495"/>
    </source>
</evidence>
<dbReference type="Proteomes" id="UP001501495">
    <property type="component" value="Unassembled WGS sequence"/>
</dbReference>
<accession>A0ABP7XWG1</accession>
<dbReference type="EMBL" id="BAAAZH010000028">
    <property type="protein sequence ID" value="GAA4127135.1"/>
    <property type="molecule type" value="Genomic_DNA"/>
</dbReference>
<evidence type="ECO:0000256" key="1">
    <source>
        <dbReference type="SAM" id="MobiDB-lite"/>
    </source>
</evidence>
<name>A0ABP7XWG1_9ACTN</name>
<gene>
    <name evidence="2" type="ORF">GCM10022215_37410</name>
</gene>
<comment type="caution">
    <text evidence="2">The sequence shown here is derived from an EMBL/GenBank/DDBJ whole genome shotgun (WGS) entry which is preliminary data.</text>
</comment>
<reference evidence="3" key="1">
    <citation type="journal article" date="2019" name="Int. J. Syst. Evol. Microbiol.">
        <title>The Global Catalogue of Microorganisms (GCM) 10K type strain sequencing project: providing services to taxonomists for standard genome sequencing and annotation.</title>
        <authorList>
            <consortium name="The Broad Institute Genomics Platform"/>
            <consortium name="The Broad Institute Genome Sequencing Center for Infectious Disease"/>
            <person name="Wu L."/>
            <person name="Ma J."/>
        </authorList>
    </citation>
    <scope>NUCLEOTIDE SEQUENCE [LARGE SCALE GENOMIC DNA]</scope>
    <source>
        <strain evidence="3">JCM 16703</strain>
    </source>
</reference>
<sequence length="92" mass="9653">MPSVAPMDDEPTTMHAPGRTGGAGVEMQVDDETFRVGPGQYGGTHYDWVSGPNPGYGFSSSGAFADADAAEHEESIRLFLSAIDPETGYIGD</sequence>
<evidence type="ECO:0000313" key="2">
    <source>
        <dbReference type="EMBL" id="GAA4127135.1"/>
    </source>
</evidence>
<protein>
    <submittedName>
        <fullName evidence="2">Uncharacterized protein</fullName>
    </submittedName>
</protein>
<feature type="region of interest" description="Disordered" evidence="1">
    <location>
        <begin position="1"/>
        <end position="28"/>
    </location>
</feature>
<keyword evidence="3" id="KW-1185">Reference proteome</keyword>
<organism evidence="2 3">
    <name type="scientific">Nocardioides fonticola</name>
    <dbReference type="NCBI Taxonomy" id="450363"/>
    <lineage>
        <taxon>Bacteria</taxon>
        <taxon>Bacillati</taxon>
        <taxon>Actinomycetota</taxon>
        <taxon>Actinomycetes</taxon>
        <taxon>Propionibacteriales</taxon>
        <taxon>Nocardioidaceae</taxon>
        <taxon>Nocardioides</taxon>
    </lineage>
</organism>